<keyword evidence="2" id="KW-1185">Reference proteome</keyword>
<proteinExistence type="predicted"/>
<comment type="caution">
    <text evidence="1">The sequence shown here is derived from an EMBL/GenBank/DDBJ whole genome shotgun (WGS) entry which is preliminary data.</text>
</comment>
<dbReference type="EMBL" id="CM042884">
    <property type="protein sequence ID" value="KAI4368095.1"/>
    <property type="molecule type" value="Genomic_DNA"/>
</dbReference>
<name>A0ACB9QNB4_9MYRT</name>
<reference evidence="2" key="1">
    <citation type="journal article" date="2023" name="Front. Plant Sci.">
        <title>Chromosomal-level genome assembly of Melastoma candidum provides insights into trichome evolution.</title>
        <authorList>
            <person name="Zhong Y."/>
            <person name="Wu W."/>
            <person name="Sun C."/>
            <person name="Zou P."/>
            <person name="Liu Y."/>
            <person name="Dai S."/>
            <person name="Zhou R."/>
        </authorList>
    </citation>
    <scope>NUCLEOTIDE SEQUENCE [LARGE SCALE GENOMIC DNA]</scope>
</reference>
<gene>
    <name evidence="1" type="ORF">MLD38_016695</name>
</gene>
<evidence type="ECO:0000313" key="1">
    <source>
        <dbReference type="EMBL" id="KAI4368095.1"/>
    </source>
</evidence>
<evidence type="ECO:0000313" key="2">
    <source>
        <dbReference type="Proteomes" id="UP001057402"/>
    </source>
</evidence>
<dbReference type="Proteomes" id="UP001057402">
    <property type="component" value="Chromosome 5"/>
</dbReference>
<protein>
    <submittedName>
        <fullName evidence="1">Uncharacterized protein</fullName>
    </submittedName>
</protein>
<sequence>MLEACSLAPRRGKDLNKRDVITGMGLVPVFSKQHLGRPIDLCNAPWYPTRIAAQGFNAWGYADEDVEKMLDNSQKLLRCCRQGALLYVDVNSDSSNKMAANHICRPEVDLIIAGGTNCRIINSR</sequence>
<organism evidence="1 2">
    <name type="scientific">Melastoma candidum</name>
    <dbReference type="NCBI Taxonomy" id="119954"/>
    <lineage>
        <taxon>Eukaryota</taxon>
        <taxon>Viridiplantae</taxon>
        <taxon>Streptophyta</taxon>
        <taxon>Embryophyta</taxon>
        <taxon>Tracheophyta</taxon>
        <taxon>Spermatophyta</taxon>
        <taxon>Magnoliopsida</taxon>
        <taxon>eudicotyledons</taxon>
        <taxon>Gunneridae</taxon>
        <taxon>Pentapetalae</taxon>
        <taxon>rosids</taxon>
        <taxon>malvids</taxon>
        <taxon>Myrtales</taxon>
        <taxon>Melastomataceae</taxon>
        <taxon>Melastomatoideae</taxon>
        <taxon>Melastomateae</taxon>
        <taxon>Melastoma</taxon>
    </lineage>
</organism>
<accession>A0ACB9QNB4</accession>